<dbReference type="RefSeq" id="WP_153451342.1">
    <property type="nucleotide sequence ID" value="NZ_WEGJ01000005.1"/>
</dbReference>
<name>A0A7K0CG55_9ACTN</name>
<dbReference type="CDD" id="cd00190">
    <property type="entry name" value="Tryp_SPc"/>
    <property type="match status" value="1"/>
</dbReference>
<dbReference type="Proteomes" id="UP000466345">
    <property type="component" value="Unassembled WGS sequence"/>
</dbReference>
<feature type="domain" description="Peptidase S1" evidence="6">
    <location>
        <begin position="68"/>
        <end position="329"/>
    </location>
</feature>
<gene>
    <name evidence="7" type="ORF">SRB5_21310</name>
</gene>
<organism evidence="7 8">
    <name type="scientific">Streptomyces smaragdinus</name>
    <dbReference type="NCBI Taxonomy" id="2585196"/>
    <lineage>
        <taxon>Bacteria</taxon>
        <taxon>Bacillati</taxon>
        <taxon>Actinomycetota</taxon>
        <taxon>Actinomycetes</taxon>
        <taxon>Kitasatosporales</taxon>
        <taxon>Streptomycetaceae</taxon>
        <taxon>Streptomyces</taxon>
    </lineage>
</organism>
<evidence type="ECO:0000256" key="3">
    <source>
        <dbReference type="ARBA" id="ARBA00023157"/>
    </source>
</evidence>
<reference evidence="7 8" key="1">
    <citation type="submission" date="2019-10" db="EMBL/GenBank/DDBJ databases">
        <title>Streptomyces smaragdinus sp. nov. and Streptomyces fabii sp. nov., isolated from the gut of fungus growing-termite Macrotermes natalensis.</title>
        <authorList>
            <person name="Schwitalla J."/>
            <person name="Benndorf R."/>
            <person name="Martin K."/>
            <person name="De Beer W."/>
            <person name="Kaster A.-K."/>
            <person name="Vollmers J."/>
            <person name="Poulsen M."/>
            <person name="Beemelmanns C."/>
        </authorList>
    </citation>
    <scope>NUCLEOTIDE SEQUENCE [LARGE SCALE GENOMIC DNA]</scope>
    <source>
        <strain evidence="7 8">RB5</strain>
    </source>
</reference>
<dbReference type="InterPro" id="IPR009003">
    <property type="entry name" value="Peptidase_S1_PA"/>
</dbReference>
<dbReference type="InterPro" id="IPR001254">
    <property type="entry name" value="Trypsin_dom"/>
</dbReference>
<dbReference type="InterPro" id="IPR050430">
    <property type="entry name" value="Peptidase_S1"/>
</dbReference>
<dbReference type="InterPro" id="IPR013517">
    <property type="entry name" value="FG-GAP"/>
</dbReference>
<sequence length="582" mass="61666">MRFSIRGHARHSGRAGRRTLVAAATLALLTGALAGTSFADDSPSGPVLHPPKGSTVVAAGGNQVTPQIVGGTNATATEAPFMVQLFFDYDHAGTEYYFTCGGTLVAPTKVLTAAHCMYDGGARIDWNKYGAVLANTTKLAGGDAQEGDFIDVTRTYIRGTYNDVTIDNDIALLTLAKPVPGASTLAMANTEDSRLYSTTDGVAPVSYGWGLTTSDRETAMLADTLQKVPMPLHTDAECAARFDEMLPQQQGMYKAGHMVCGGEAGTGDDATGQATCPGDSGSALVKEGHVIGVTSWGISDDVRYCNVAGAYEVFSKVSTYEGYVRPRVDDTDINRNGKADLYLRYKDGVGYYRASTGSGFGGNTKLTGSWSAYNTVLQTDLNRDSYQDYILRRTSDGAILWRHRTPSSATWIDTKLTTGWQTRKAIAAPGDVTGDRYPDLVSTTSDGTLYVYPGKGNGTFGARVTAGSGYQVYNSFRGHGDFNMDGKTDIIARRSKDSSVVLLKGTGKATAPYAAPITVRSWPIPNAFSAPGDVTGDGIADFVARSPAGNLYLYPGTGKTTSAIFGTAIKIGSGFQNYNQFG</sequence>
<dbReference type="Pfam" id="PF00089">
    <property type="entry name" value="Trypsin"/>
    <property type="match status" value="1"/>
</dbReference>
<evidence type="ECO:0000256" key="4">
    <source>
        <dbReference type="RuleBase" id="RU363034"/>
    </source>
</evidence>
<keyword evidence="4" id="KW-0645">Protease</keyword>
<dbReference type="InterPro" id="IPR043504">
    <property type="entry name" value="Peptidase_S1_PA_chymotrypsin"/>
</dbReference>
<dbReference type="OrthoDB" id="1496095at2"/>
<dbReference type="InterPro" id="IPR001314">
    <property type="entry name" value="Peptidase_S1A"/>
</dbReference>
<keyword evidence="3" id="KW-1015">Disulfide bond</keyword>
<dbReference type="SMART" id="SM00020">
    <property type="entry name" value="Tryp_SPc"/>
    <property type="match status" value="1"/>
</dbReference>
<dbReference type="AlphaFoldDB" id="A0A7K0CG55"/>
<dbReference type="PROSITE" id="PS00134">
    <property type="entry name" value="TRYPSIN_HIS"/>
    <property type="match status" value="1"/>
</dbReference>
<feature type="signal peptide" evidence="5">
    <location>
        <begin position="1"/>
        <end position="39"/>
    </location>
</feature>
<evidence type="ECO:0000313" key="7">
    <source>
        <dbReference type="EMBL" id="MQY12002.1"/>
    </source>
</evidence>
<keyword evidence="2 5" id="KW-0732">Signal</keyword>
<dbReference type="SUPFAM" id="SSF69318">
    <property type="entry name" value="Integrin alpha N-terminal domain"/>
    <property type="match status" value="1"/>
</dbReference>
<comment type="similarity">
    <text evidence="1">Belongs to the peptidase S1 family.</text>
</comment>
<keyword evidence="4" id="KW-0720">Serine protease</keyword>
<dbReference type="Gene3D" id="2.40.10.10">
    <property type="entry name" value="Trypsin-like serine proteases"/>
    <property type="match status" value="1"/>
</dbReference>
<evidence type="ECO:0000256" key="2">
    <source>
        <dbReference type="ARBA" id="ARBA00022729"/>
    </source>
</evidence>
<dbReference type="EMBL" id="WEGJ01000005">
    <property type="protein sequence ID" value="MQY12002.1"/>
    <property type="molecule type" value="Genomic_DNA"/>
</dbReference>
<evidence type="ECO:0000259" key="6">
    <source>
        <dbReference type="PROSITE" id="PS50240"/>
    </source>
</evidence>
<dbReference type="InterPro" id="IPR018114">
    <property type="entry name" value="TRYPSIN_HIS"/>
</dbReference>
<accession>A0A7K0CG55</accession>
<dbReference type="InterPro" id="IPR033116">
    <property type="entry name" value="TRYPSIN_SER"/>
</dbReference>
<proteinExistence type="inferred from homology"/>
<dbReference type="PANTHER" id="PTHR24276:SF98">
    <property type="entry name" value="FI18310P1-RELATED"/>
    <property type="match status" value="1"/>
</dbReference>
<dbReference type="InterPro" id="IPR028994">
    <property type="entry name" value="Integrin_alpha_N"/>
</dbReference>
<evidence type="ECO:0000313" key="8">
    <source>
        <dbReference type="Proteomes" id="UP000466345"/>
    </source>
</evidence>
<dbReference type="PANTHER" id="PTHR24276">
    <property type="entry name" value="POLYSERASE-RELATED"/>
    <property type="match status" value="1"/>
</dbReference>
<dbReference type="PROSITE" id="PS00135">
    <property type="entry name" value="TRYPSIN_SER"/>
    <property type="match status" value="1"/>
</dbReference>
<dbReference type="PROSITE" id="PS50240">
    <property type="entry name" value="TRYPSIN_DOM"/>
    <property type="match status" value="1"/>
</dbReference>
<dbReference type="PRINTS" id="PR00722">
    <property type="entry name" value="CHYMOTRYPSIN"/>
</dbReference>
<protein>
    <recommendedName>
        <fullName evidence="6">Peptidase S1 domain-containing protein</fullName>
    </recommendedName>
</protein>
<evidence type="ECO:0000256" key="5">
    <source>
        <dbReference type="SAM" id="SignalP"/>
    </source>
</evidence>
<dbReference type="GO" id="GO:0004252">
    <property type="term" value="F:serine-type endopeptidase activity"/>
    <property type="evidence" value="ECO:0007669"/>
    <property type="project" value="InterPro"/>
</dbReference>
<keyword evidence="4" id="KW-0378">Hydrolase</keyword>
<keyword evidence="8" id="KW-1185">Reference proteome</keyword>
<feature type="chain" id="PRO_5029591141" description="Peptidase S1 domain-containing protein" evidence="5">
    <location>
        <begin position="40"/>
        <end position="582"/>
    </location>
</feature>
<dbReference type="GO" id="GO:0006508">
    <property type="term" value="P:proteolysis"/>
    <property type="evidence" value="ECO:0007669"/>
    <property type="project" value="UniProtKB-KW"/>
</dbReference>
<evidence type="ECO:0000256" key="1">
    <source>
        <dbReference type="ARBA" id="ARBA00007664"/>
    </source>
</evidence>
<comment type="caution">
    <text evidence="7">The sequence shown here is derived from an EMBL/GenBank/DDBJ whole genome shotgun (WGS) entry which is preliminary data.</text>
</comment>
<dbReference type="Pfam" id="PF13517">
    <property type="entry name" value="FG-GAP_3"/>
    <property type="match status" value="1"/>
</dbReference>
<dbReference type="Gene3D" id="2.130.10.130">
    <property type="entry name" value="Integrin alpha, N-terminal"/>
    <property type="match status" value="1"/>
</dbReference>
<dbReference type="SUPFAM" id="SSF50494">
    <property type="entry name" value="Trypsin-like serine proteases"/>
    <property type="match status" value="1"/>
</dbReference>